<proteinExistence type="predicted"/>
<name>A0A931J170_9BURK</name>
<dbReference type="PANTHER" id="PTHR34475:SF1">
    <property type="entry name" value="CYTOSKELETON PROTEIN RODZ"/>
    <property type="match status" value="1"/>
</dbReference>
<dbReference type="PROSITE" id="PS50943">
    <property type="entry name" value="HTH_CROC1"/>
    <property type="match status" value="1"/>
</dbReference>
<keyword evidence="1" id="KW-1133">Transmembrane helix</keyword>
<dbReference type="Pfam" id="PF13464">
    <property type="entry name" value="RodZ_C"/>
    <property type="match status" value="1"/>
</dbReference>
<feature type="transmembrane region" description="Helical" evidence="1">
    <location>
        <begin position="111"/>
        <end position="129"/>
    </location>
</feature>
<dbReference type="InterPro" id="IPR010982">
    <property type="entry name" value="Lambda_DNA-bd_dom_sf"/>
</dbReference>
<organism evidence="3 4">
    <name type="scientific">Inhella proteolytica</name>
    <dbReference type="NCBI Taxonomy" id="2795029"/>
    <lineage>
        <taxon>Bacteria</taxon>
        <taxon>Pseudomonadati</taxon>
        <taxon>Pseudomonadota</taxon>
        <taxon>Betaproteobacteria</taxon>
        <taxon>Burkholderiales</taxon>
        <taxon>Sphaerotilaceae</taxon>
        <taxon>Inhella</taxon>
    </lineage>
</organism>
<protein>
    <submittedName>
        <fullName evidence="3">DUF4115 domain-containing protein</fullName>
    </submittedName>
</protein>
<dbReference type="SUPFAM" id="SSF47413">
    <property type="entry name" value="lambda repressor-like DNA-binding domains"/>
    <property type="match status" value="1"/>
</dbReference>
<evidence type="ECO:0000313" key="4">
    <source>
        <dbReference type="Proteomes" id="UP000613266"/>
    </source>
</evidence>
<evidence type="ECO:0000313" key="3">
    <source>
        <dbReference type="EMBL" id="MBH9577629.1"/>
    </source>
</evidence>
<comment type="caution">
    <text evidence="3">The sequence shown here is derived from an EMBL/GenBank/DDBJ whole genome shotgun (WGS) entry which is preliminary data.</text>
</comment>
<evidence type="ECO:0000256" key="1">
    <source>
        <dbReference type="SAM" id="Phobius"/>
    </source>
</evidence>
<feature type="domain" description="HTH cro/C1-type" evidence="2">
    <location>
        <begin position="14"/>
        <end position="46"/>
    </location>
</feature>
<dbReference type="SMART" id="SM00530">
    <property type="entry name" value="HTH_XRE"/>
    <property type="match status" value="1"/>
</dbReference>
<evidence type="ECO:0000259" key="2">
    <source>
        <dbReference type="PROSITE" id="PS50943"/>
    </source>
</evidence>
<dbReference type="EMBL" id="JAEDAK010000007">
    <property type="protein sequence ID" value="MBH9577629.1"/>
    <property type="molecule type" value="Genomic_DNA"/>
</dbReference>
<dbReference type="InterPro" id="IPR025194">
    <property type="entry name" value="RodZ-like_C"/>
</dbReference>
<accession>A0A931J170</accession>
<sequence>MSEQYAAAGAGARLAAARKARGLSLASLAAQLKVSEARLAALEAERWSELPDGPYARGLATSFCRALGLDPKDVLQLMPDAAPVALEKVAEGINRPLQLHPRQRLQASGPLLLLLMLLLAVAAGVALWPQGRSLPWSFSTQTAEADAEPVRMVEAPSVPLPVSTPASASTAAVPLPRPSSAVASAASAAAAVASTASVPAAAAPPSSALLPQAAPAVLAQGVGPAPATAAEAALLTVVAREETWVSISDARGASLVARVLTAGERVQLEAPAAPLRVVLGNAPGAELNWRGQSQDLAPFHAVRVARLTLN</sequence>
<dbReference type="InterPro" id="IPR001387">
    <property type="entry name" value="Cro/C1-type_HTH"/>
</dbReference>
<keyword evidence="1" id="KW-0472">Membrane</keyword>
<dbReference type="Gene3D" id="1.10.260.40">
    <property type="entry name" value="lambda repressor-like DNA-binding domains"/>
    <property type="match status" value="1"/>
</dbReference>
<dbReference type="InterPro" id="IPR050400">
    <property type="entry name" value="Bact_Cytoskel_RodZ"/>
</dbReference>
<dbReference type="Proteomes" id="UP000613266">
    <property type="component" value="Unassembled WGS sequence"/>
</dbReference>
<dbReference type="RefSeq" id="WP_198111396.1">
    <property type="nucleotide sequence ID" value="NZ_JAEDAK010000007.1"/>
</dbReference>
<dbReference type="Pfam" id="PF13413">
    <property type="entry name" value="HTH_25"/>
    <property type="match status" value="1"/>
</dbReference>
<dbReference type="GO" id="GO:0003677">
    <property type="term" value="F:DNA binding"/>
    <property type="evidence" value="ECO:0007669"/>
    <property type="project" value="InterPro"/>
</dbReference>
<reference evidence="3" key="1">
    <citation type="submission" date="2020-12" db="EMBL/GenBank/DDBJ databases">
        <title>The genome sequence of Inhella sp. 1Y17.</title>
        <authorList>
            <person name="Liu Y."/>
        </authorList>
    </citation>
    <scope>NUCLEOTIDE SEQUENCE</scope>
    <source>
        <strain evidence="3">1Y17</strain>
    </source>
</reference>
<dbReference type="PANTHER" id="PTHR34475">
    <property type="match status" value="1"/>
</dbReference>
<dbReference type="AlphaFoldDB" id="A0A931J170"/>
<keyword evidence="1" id="KW-0812">Transmembrane</keyword>
<gene>
    <name evidence="3" type="ORF">I7X39_12020</name>
</gene>
<keyword evidence="4" id="KW-1185">Reference proteome</keyword>